<dbReference type="GO" id="GO:0031419">
    <property type="term" value="F:cobalamin binding"/>
    <property type="evidence" value="ECO:0007669"/>
    <property type="project" value="UniProtKB-UniRule"/>
</dbReference>
<feature type="domain" description="Pterin-binding" evidence="26">
    <location>
        <begin position="334"/>
        <end position="590"/>
    </location>
</feature>
<evidence type="ECO:0000256" key="4">
    <source>
        <dbReference type="ARBA" id="ARBA00005178"/>
    </source>
</evidence>
<evidence type="ECO:0000256" key="7">
    <source>
        <dbReference type="ARBA" id="ARBA00013998"/>
    </source>
</evidence>
<evidence type="ECO:0000259" key="26">
    <source>
        <dbReference type="PROSITE" id="PS50972"/>
    </source>
</evidence>
<comment type="catalytic activity">
    <reaction evidence="1 21">
        <text>(6S)-5-methyl-5,6,7,8-tetrahydrofolate + L-homocysteine = (6S)-5,6,7,8-tetrahydrofolate + L-methionine</text>
        <dbReference type="Rhea" id="RHEA:11172"/>
        <dbReference type="ChEBI" id="CHEBI:18608"/>
        <dbReference type="ChEBI" id="CHEBI:57453"/>
        <dbReference type="ChEBI" id="CHEBI:57844"/>
        <dbReference type="ChEBI" id="CHEBI:58199"/>
        <dbReference type="EC" id="2.1.1.13"/>
    </reaction>
</comment>
<feature type="binding site" evidence="22 24">
    <location>
        <position position="289"/>
    </location>
    <ligand>
        <name>Zn(2+)</name>
        <dbReference type="ChEBI" id="CHEBI:29105"/>
    </ligand>
</feature>
<feature type="binding site" evidence="22 24">
    <location>
        <position position="225"/>
    </location>
    <ligand>
        <name>Zn(2+)</name>
        <dbReference type="ChEBI" id="CHEBI:29105"/>
    </ligand>
</feature>
<dbReference type="Gene3D" id="3.20.20.330">
    <property type="entry name" value="Homocysteine-binding-like domain"/>
    <property type="match status" value="1"/>
</dbReference>
<evidence type="ECO:0000259" key="28">
    <source>
        <dbReference type="PROSITE" id="PS51332"/>
    </source>
</evidence>
<comment type="domain">
    <text evidence="21">Modular enzyme with four functionally distinct domains. The isolated Hcy-binding domain catalyzes methyl transfer from free methylcobalamin to homocysteine. The Hcy-binding domain in association with the pterin-binding domain catalyzes the methylation of cob(I)alamin by methyltetrahydrofolate and the methylation of homocysteine. The B12-binding domain binds the cofactor. The AdoMet activation domain binds S-adenosyl-L-methionine. Under aerobic conditions cob(I)alamin can be converted to inactive cob(II)alamin. Reductive methylation by S-adenosyl-L-methionine and flavodoxin regenerates methylcobalamin.</text>
</comment>
<feature type="binding site" evidence="23">
    <location>
        <position position="823"/>
    </location>
    <ligand>
        <name>methylcob(III)alamin</name>
        <dbReference type="ChEBI" id="CHEBI:28115"/>
    </ligand>
</feature>
<gene>
    <name evidence="30" type="ORF">BW143_17335</name>
</gene>
<feature type="domain" description="Hcy-binding" evidence="25">
    <location>
        <begin position="1"/>
        <end position="303"/>
    </location>
</feature>
<dbReference type="SUPFAM" id="SSF52242">
    <property type="entry name" value="Cobalamin (vitamin B12)-binding domain"/>
    <property type="match status" value="1"/>
</dbReference>
<dbReference type="Pfam" id="PF02607">
    <property type="entry name" value="B12-binding_2"/>
    <property type="match status" value="1"/>
</dbReference>
<dbReference type="InterPro" id="IPR011822">
    <property type="entry name" value="MetH"/>
</dbReference>
<keyword evidence="12 21" id="KW-0949">S-adenosyl-L-methionine</keyword>
<dbReference type="InterPro" id="IPR003726">
    <property type="entry name" value="HCY_dom"/>
</dbReference>
<comment type="cofactor">
    <cofactor evidence="2 21 24">
        <name>Zn(2+)</name>
        <dbReference type="ChEBI" id="CHEBI:29105"/>
    </cofactor>
</comment>
<keyword evidence="16 21" id="KW-0486">Methionine biosynthesis</keyword>
<dbReference type="GO" id="GO:0008270">
    <property type="term" value="F:zinc ion binding"/>
    <property type="evidence" value="ECO:0007669"/>
    <property type="project" value="UniProtKB-UniRule"/>
</dbReference>
<keyword evidence="31" id="KW-1185">Reference proteome</keyword>
<dbReference type="Pfam" id="PF00809">
    <property type="entry name" value="Pterin_bind"/>
    <property type="match status" value="1"/>
</dbReference>
<comment type="cofactor">
    <cofactor evidence="3 21 22">
        <name>methylcob(III)alamin</name>
        <dbReference type="ChEBI" id="CHEBI:28115"/>
    </cofactor>
</comment>
<dbReference type="PIRSF" id="PIRSF000381">
    <property type="entry name" value="MetH"/>
    <property type="match status" value="1"/>
</dbReference>
<dbReference type="Pfam" id="PF02310">
    <property type="entry name" value="B12-binding"/>
    <property type="match status" value="1"/>
</dbReference>
<dbReference type="OrthoDB" id="9803687at2"/>
<evidence type="ECO:0000256" key="8">
    <source>
        <dbReference type="ARBA" id="ARBA00022603"/>
    </source>
</evidence>
<evidence type="ECO:0000256" key="10">
    <source>
        <dbReference type="ARBA" id="ARBA00022628"/>
    </source>
</evidence>
<dbReference type="InterPro" id="IPR036594">
    <property type="entry name" value="Meth_synthase_dom"/>
</dbReference>
<dbReference type="InterPro" id="IPR003759">
    <property type="entry name" value="Cbl-bd_cap"/>
</dbReference>
<feature type="domain" description="B12-binding N-terminal" evidence="29">
    <location>
        <begin position="615"/>
        <end position="709"/>
    </location>
</feature>
<comment type="caution">
    <text evidence="30">The sequence shown here is derived from an EMBL/GenBank/DDBJ whole genome shotgun (WGS) entry which is preliminary data.</text>
</comment>
<dbReference type="InterPro" id="IPR037010">
    <property type="entry name" value="VitB12-dep_Met_synth_activ_sf"/>
</dbReference>
<evidence type="ECO:0000259" key="25">
    <source>
        <dbReference type="PROSITE" id="PS50970"/>
    </source>
</evidence>
<evidence type="ECO:0000256" key="22">
    <source>
        <dbReference type="PIRSR" id="PIRSR000381-1"/>
    </source>
</evidence>
<feature type="domain" description="B12-binding" evidence="28">
    <location>
        <begin position="709"/>
        <end position="844"/>
    </location>
</feature>
<keyword evidence="14" id="KW-0677">Repeat</keyword>
<evidence type="ECO:0000256" key="1">
    <source>
        <dbReference type="ARBA" id="ARBA00001700"/>
    </source>
</evidence>
<dbReference type="GO" id="GO:0032259">
    <property type="term" value="P:methylation"/>
    <property type="evidence" value="ECO:0007669"/>
    <property type="project" value="UniProtKB-KW"/>
</dbReference>
<feature type="binding site" evidence="22 24">
    <location>
        <position position="288"/>
    </location>
    <ligand>
        <name>Zn(2+)</name>
        <dbReference type="ChEBI" id="CHEBI:29105"/>
    </ligand>
</feature>
<accession>A0A1R1S0L2</accession>
<dbReference type="PROSITE" id="PS51332">
    <property type="entry name" value="B12_BINDING"/>
    <property type="match status" value="1"/>
</dbReference>
<keyword evidence="9 21" id="KW-0028">Amino-acid biosynthesis</keyword>
<dbReference type="Gene3D" id="3.10.196.10">
    <property type="entry name" value="Vitamin B12-dependent methionine synthase, activation domain"/>
    <property type="match status" value="1"/>
</dbReference>
<dbReference type="PROSITE" id="PS50972">
    <property type="entry name" value="PTERIN_BINDING"/>
    <property type="match status" value="1"/>
</dbReference>
<evidence type="ECO:0000256" key="6">
    <source>
        <dbReference type="ARBA" id="ARBA00012032"/>
    </source>
</evidence>
<dbReference type="Pfam" id="PF02965">
    <property type="entry name" value="Met_synt_B12"/>
    <property type="match status" value="1"/>
</dbReference>
<dbReference type="Pfam" id="PF02574">
    <property type="entry name" value="S-methyl_trans"/>
    <property type="match status" value="1"/>
</dbReference>
<comment type="function">
    <text evidence="18 21">Catalyzes the transfer of a methyl group from methyl-cobalamin to homocysteine, yielding enzyme-bound cob(I)alamin and methionine. Subsequently, remethylates the cofactor using methyltetrahydrofolate.</text>
</comment>
<dbReference type="Gene3D" id="1.10.1240.10">
    <property type="entry name" value="Methionine synthase domain"/>
    <property type="match status" value="1"/>
</dbReference>
<dbReference type="FunFam" id="3.20.20.330:FF:000001">
    <property type="entry name" value="Methionine synthase"/>
    <property type="match status" value="1"/>
</dbReference>
<sequence>MPNINDQLKKKILVLDGAMGTMIQNANLSAADFGGEAYEGCNEHLSITAPHIIQGIHEAYLAAKADIIETNTFGATRLVLDEYDLGHLAYEVNLASVRLAKAAAEKYSTPEWPRFVAGAMGPTTKTLSVTGGTTFDELIANYEEQARALITGGADLLLLETSQDMLNVKAGFIGIRQAFEKTGKPLPLMVSGTIEPMGTTLAGQDIESFYISLEHMKPVSVGLNCATGPEFMTDHIRTLSSLSQTAVSCYPNAGLPDEEGQYHESPQSLAKKIKAFAEEGWLNIVGGCCGTTPAHIEALADEVASLQPRPVPSGARPHTVSGIDGLIYEETMRPLFVGERTNVIGSRKFKRLIAEKKFEEAAEIARAQVKNGAHVIDICLADPDRDEAEDMEGFLKEAMKKVKAPFVIDSTDKTVIEKALQYSQGKAIINSINLEDGEERFADILPLVKRFGGALVVGTIDEEGMAVTAEKKLDIAVRSHQLLTEKYGIPACDIIFDPLVFPVGTGDEQYIGSAKETIEGIRLIKERLPECLTILGVSNVSFGLPPVGREILNAVFLYHATQAGLDYAIVNTEKLERFASIPKEEIEMAEKLLFHTDDKTLAVFTDFYRGKKKTDKQPKTSLPLDERLAEYVIEGTKEGLIPDLEEALKKYATPLDVINGPLMDGMAEVGRLFNNNELIVAEVLQSAEVMKAAVSFLENYMEKKDDSGKGKIILATVKGDVHDIGKNLVDIILSNNGYKVVDLGIKVTPQELIEAIRKENPDIIGLSGLLVKSAQQMVVTAQDLDKADISVPIMVGGAALSRKFTNMKISPEYKGAVLYAKDAMDGLALANQLRTDPGQFLVQKEQDAPALAAAAAKKPAAVVEMLEKRVHIPKAPVFRPEDLKRHYLKNIDLAYIVPYVNQQMLLGHHLGLKGKVKKLLAEKNAKALELKGLVDELLRDGKKHGWFDPAVVYQFFPAYSDGDSLHILDPQNRDSILETFVFPRQEKLPFRCISDYIQPKGELDYVSFFAVTAGRHVREVANRFKAEGDYLKSHAVQALALELAEGLAERTHQIIRDRWGFPDAPDFTMEQRFQAKYQGQRYSFGYPACPNLEDQEKLFRLIQPEGIGIHLTDGFMMEPEASVSAIVVSHPEARYFNVH</sequence>
<proteinExistence type="inferred from homology"/>
<dbReference type="SUPFAM" id="SSF56507">
    <property type="entry name" value="Methionine synthase activation domain-like"/>
    <property type="match status" value="1"/>
</dbReference>
<dbReference type="PROSITE" id="PS50970">
    <property type="entry name" value="HCY"/>
    <property type="match status" value="1"/>
</dbReference>
<dbReference type="SUPFAM" id="SSF47644">
    <property type="entry name" value="Methionine synthase domain"/>
    <property type="match status" value="1"/>
</dbReference>
<feature type="binding site" evidence="23">
    <location>
        <position position="1081"/>
    </location>
    <ligand>
        <name>S-adenosyl-L-methionine</name>
        <dbReference type="ChEBI" id="CHEBI:59789"/>
    </ligand>
</feature>
<evidence type="ECO:0000259" key="27">
    <source>
        <dbReference type="PROSITE" id="PS50974"/>
    </source>
</evidence>
<evidence type="ECO:0000256" key="17">
    <source>
        <dbReference type="ARBA" id="ARBA00023285"/>
    </source>
</evidence>
<keyword evidence="8 21" id="KW-0489">Methyltransferase</keyword>
<dbReference type="PANTHER" id="PTHR45833">
    <property type="entry name" value="METHIONINE SYNTHASE"/>
    <property type="match status" value="1"/>
</dbReference>
<reference evidence="30 31" key="1">
    <citation type="submission" date="2017-01" db="EMBL/GenBank/DDBJ databases">
        <title>Bacillus phylogenomics.</title>
        <authorList>
            <person name="Dunlap C."/>
        </authorList>
    </citation>
    <scope>NUCLEOTIDE SEQUENCE [LARGE SCALE GENOMIC DNA]</scope>
    <source>
        <strain evidence="30 31">NRRL B-41282</strain>
    </source>
</reference>
<evidence type="ECO:0000256" key="24">
    <source>
        <dbReference type="PROSITE-ProRule" id="PRU00333"/>
    </source>
</evidence>
<keyword evidence="15 21" id="KW-0862">Zinc</keyword>
<keyword evidence="13 21" id="KW-0479">Metal-binding</keyword>
<dbReference type="GO" id="GO:0008705">
    <property type="term" value="F:methionine synthase activity"/>
    <property type="evidence" value="ECO:0007669"/>
    <property type="project" value="UniProtKB-UniRule"/>
</dbReference>
<dbReference type="PROSITE" id="PS51337">
    <property type="entry name" value="B12_BINDING_NTER"/>
    <property type="match status" value="1"/>
</dbReference>
<dbReference type="EMBL" id="MTJL01000036">
    <property type="protein sequence ID" value="OMI01457.1"/>
    <property type="molecule type" value="Genomic_DNA"/>
</dbReference>
<feature type="binding site" evidence="23">
    <location>
        <begin position="719"/>
        <end position="723"/>
    </location>
    <ligand>
        <name>methylcob(III)alamin</name>
        <dbReference type="ChEBI" id="CHEBI:28115"/>
    </ligand>
</feature>
<dbReference type="NCBIfam" id="TIGR02082">
    <property type="entry name" value="metH"/>
    <property type="match status" value="1"/>
</dbReference>
<dbReference type="InterPro" id="IPR036724">
    <property type="entry name" value="Cobalamin-bd_sf"/>
</dbReference>
<evidence type="ECO:0000256" key="5">
    <source>
        <dbReference type="ARBA" id="ARBA00010398"/>
    </source>
</evidence>
<evidence type="ECO:0000259" key="29">
    <source>
        <dbReference type="PROSITE" id="PS51337"/>
    </source>
</evidence>
<dbReference type="InterPro" id="IPR011005">
    <property type="entry name" value="Dihydropteroate_synth-like_sf"/>
</dbReference>
<dbReference type="PROSITE" id="PS50974">
    <property type="entry name" value="ADOMET_ACTIVATION"/>
    <property type="match status" value="1"/>
</dbReference>
<evidence type="ECO:0000256" key="3">
    <source>
        <dbReference type="ARBA" id="ARBA00001956"/>
    </source>
</evidence>
<evidence type="ECO:0000313" key="31">
    <source>
        <dbReference type="Proteomes" id="UP000187367"/>
    </source>
</evidence>
<dbReference type="SMART" id="SM01018">
    <property type="entry name" value="B12-binding_2"/>
    <property type="match status" value="1"/>
</dbReference>
<dbReference type="InterPro" id="IPR004223">
    <property type="entry name" value="VitB12-dep_Met_synth_activ_dom"/>
</dbReference>
<comment type="pathway">
    <text evidence="4 21">Amino-acid biosynthesis; L-methionine biosynthesis via de novo pathway; L-methionine from L-homocysteine (MetH route): step 1/1.</text>
</comment>
<evidence type="ECO:0000256" key="12">
    <source>
        <dbReference type="ARBA" id="ARBA00022691"/>
    </source>
</evidence>
<comment type="similarity">
    <text evidence="5">Belongs to the vitamin-B12 dependent methionine synthase family.</text>
</comment>
<dbReference type="GO" id="GO:0046653">
    <property type="term" value="P:tetrahydrofolate metabolic process"/>
    <property type="evidence" value="ECO:0007669"/>
    <property type="project" value="TreeGrafter"/>
</dbReference>
<feature type="binding site" evidence="23">
    <location>
        <position position="767"/>
    </location>
    <ligand>
        <name>methylcob(III)alamin</name>
        <dbReference type="ChEBI" id="CHEBI:28115"/>
    </ligand>
</feature>
<evidence type="ECO:0000256" key="13">
    <source>
        <dbReference type="ARBA" id="ARBA00022723"/>
    </source>
</evidence>
<dbReference type="InterPro" id="IPR050554">
    <property type="entry name" value="Met_Synthase/Corrinoid"/>
</dbReference>
<name>A0A1R1QE40_9BACI</name>
<dbReference type="SUPFAM" id="SSF82282">
    <property type="entry name" value="Homocysteine S-methyltransferase"/>
    <property type="match status" value="1"/>
</dbReference>
<dbReference type="Gene3D" id="3.40.50.280">
    <property type="entry name" value="Cobalamin-binding domain"/>
    <property type="match status" value="1"/>
</dbReference>
<feature type="binding site" evidence="23">
    <location>
        <begin position="1135"/>
        <end position="1136"/>
    </location>
    <ligand>
        <name>S-adenosyl-L-methionine</name>
        <dbReference type="ChEBI" id="CHEBI:59789"/>
    </ligand>
</feature>
<evidence type="ECO:0000256" key="16">
    <source>
        <dbReference type="ARBA" id="ARBA00023167"/>
    </source>
</evidence>
<evidence type="ECO:0000313" key="30">
    <source>
        <dbReference type="EMBL" id="OMI01457.1"/>
    </source>
</evidence>
<evidence type="ECO:0000256" key="18">
    <source>
        <dbReference type="ARBA" id="ARBA00025552"/>
    </source>
</evidence>
<dbReference type="EC" id="2.1.1.13" evidence="6 20"/>
<feature type="domain" description="AdoMet activation" evidence="27">
    <location>
        <begin position="854"/>
        <end position="1139"/>
    </location>
</feature>
<dbReference type="InterPro" id="IPR033706">
    <property type="entry name" value="Met_synthase_B12-bd"/>
</dbReference>
<dbReference type="AlphaFoldDB" id="A0A1R1QE40"/>
<evidence type="ECO:0000256" key="14">
    <source>
        <dbReference type="ARBA" id="ARBA00022737"/>
    </source>
</evidence>
<keyword evidence="10 21" id="KW-0846">Cobalamin</keyword>
<keyword evidence="11 21" id="KW-0808">Transferase</keyword>
<accession>A0A1R1QE40</accession>
<dbReference type="InterPro" id="IPR000489">
    <property type="entry name" value="Pterin-binding_dom"/>
</dbReference>
<dbReference type="Gene3D" id="3.20.20.20">
    <property type="entry name" value="Dihydropteroate synthase-like"/>
    <property type="match status" value="1"/>
</dbReference>
<dbReference type="InterPro" id="IPR036589">
    <property type="entry name" value="HCY_dom_sf"/>
</dbReference>
<dbReference type="CDD" id="cd02069">
    <property type="entry name" value="methionine_synthase_B12_BD"/>
    <property type="match status" value="1"/>
</dbReference>
<dbReference type="Proteomes" id="UP000187367">
    <property type="component" value="Unassembled WGS sequence"/>
</dbReference>
<evidence type="ECO:0000256" key="23">
    <source>
        <dbReference type="PIRSR" id="PIRSR000381-2"/>
    </source>
</evidence>
<dbReference type="UniPathway" id="UPA00051">
    <property type="reaction ID" value="UER00081"/>
</dbReference>
<dbReference type="GO" id="GO:0050667">
    <property type="term" value="P:homocysteine metabolic process"/>
    <property type="evidence" value="ECO:0007669"/>
    <property type="project" value="TreeGrafter"/>
</dbReference>
<dbReference type="InterPro" id="IPR006158">
    <property type="entry name" value="Cobalamin-bd"/>
</dbReference>
<evidence type="ECO:0000256" key="11">
    <source>
        <dbReference type="ARBA" id="ARBA00022679"/>
    </source>
</evidence>
<evidence type="ECO:0000256" key="21">
    <source>
        <dbReference type="PIRNR" id="PIRNR000381"/>
    </source>
</evidence>
<evidence type="ECO:0000256" key="15">
    <source>
        <dbReference type="ARBA" id="ARBA00022833"/>
    </source>
</evidence>
<protein>
    <recommendedName>
        <fullName evidence="7 20">Methionine synthase</fullName>
        <ecNumber evidence="6 20">2.1.1.13</ecNumber>
    </recommendedName>
    <alternativeName>
        <fullName evidence="19 21">5-methyltetrahydrofolate--homocysteine methyltransferase</fullName>
    </alternativeName>
</protein>
<keyword evidence="17 21" id="KW-0170">Cobalt</keyword>
<dbReference type="FunFam" id="3.20.20.20:FF:000017">
    <property type="entry name" value="Methionine synthase"/>
    <property type="match status" value="1"/>
</dbReference>
<dbReference type="PANTHER" id="PTHR45833:SF1">
    <property type="entry name" value="METHIONINE SYNTHASE"/>
    <property type="match status" value="1"/>
</dbReference>
<dbReference type="GO" id="GO:0005829">
    <property type="term" value="C:cytosol"/>
    <property type="evidence" value="ECO:0007669"/>
    <property type="project" value="TreeGrafter"/>
</dbReference>
<evidence type="ECO:0000256" key="2">
    <source>
        <dbReference type="ARBA" id="ARBA00001947"/>
    </source>
</evidence>
<feature type="binding site" description="axial binding residue" evidence="22">
    <location>
        <position position="722"/>
    </location>
    <ligand>
        <name>methylcob(III)alamin</name>
        <dbReference type="ChEBI" id="CHEBI:28115"/>
    </ligand>
    <ligandPart>
        <name>Co</name>
        <dbReference type="ChEBI" id="CHEBI:27638"/>
    </ligandPart>
</feature>
<evidence type="ECO:0000256" key="9">
    <source>
        <dbReference type="ARBA" id="ARBA00022605"/>
    </source>
</evidence>
<dbReference type="SUPFAM" id="SSF51717">
    <property type="entry name" value="Dihydropteroate synthetase-like"/>
    <property type="match status" value="1"/>
</dbReference>
<evidence type="ECO:0000256" key="19">
    <source>
        <dbReference type="ARBA" id="ARBA00031040"/>
    </source>
</evidence>
<dbReference type="RefSeq" id="WP_076760330.1">
    <property type="nucleotide sequence ID" value="NZ_JARMMK010000001.1"/>
</dbReference>
<organism evidence="30 31">
    <name type="scientific">Bacillus swezeyi</name>
    <dbReference type="NCBI Taxonomy" id="1925020"/>
    <lineage>
        <taxon>Bacteria</taxon>
        <taxon>Bacillati</taxon>
        <taxon>Bacillota</taxon>
        <taxon>Bacilli</taxon>
        <taxon>Bacillales</taxon>
        <taxon>Bacillaceae</taxon>
        <taxon>Bacillus</taxon>
    </lineage>
</organism>
<evidence type="ECO:0000256" key="20">
    <source>
        <dbReference type="NCBIfam" id="TIGR02082"/>
    </source>
</evidence>